<sequence length="121" mass="14306">MNIFRARPNFYHSVLRGSQAQLLFGEEMITRQLHFASWNFLFNQRFMAIMQENDRENMKRLQHFYRVGVLVMLRIPACGMKKPDPVLNGPFVIKTVFDNGNVLLDTGTTIYRVYTRRIFPC</sequence>
<gene>
    <name evidence="1" type="ORF">PITG_14690</name>
</gene>
<dbReference type="RefSeq" id="XP_002898572.1">
    <property type="nucleotide sequence ID" value="XM_002898526.1"/>
</dbReference>
<protein>
    <submittedName>
        <fullName evidence="1">Uncharacterized protein</fullName>
    </submittedName>
</protein>
<evidence type="ECO:0000313" key="2">
    <source>
        <dbReference type="Proteomes" id="UP000006643"/>
    </source>
</evidence>
<dbReference type="AlphaFoldDB" id="D0NQV1"/>
<dbReference type="OrthoDB" id="92457at2759"/>
<dbReference type="EMBL" id="DS028153">
    <property type="protein sequence ID" value="EEY63049.1"/>
    <property type="molecule type" value="Genomic_DNA"/>
</dbReference>
<dbReference type="OMA" id="MNIFRAR"/>
<reference evidence="2" key="1">
    <citation type="journal article" date="2009" name="Nature">
        <title>Genome sequence and analysis of the Irish potato famine pathogen Phytophthora infestans.</title>
        <authorList>
            <consortium name="The Broad Institute Genome Sequencing Platform"/>
            <person name="Haas B.J."/>
            <person name="Kamoun S."/>
            <person name="Zody M.C."/>
            <person name="Jiang R.H."/>
            <person name="Handsaker R.E."/>
            <person name="Cano L.M."/>
            <person name="Grabherr M."/>
            <person name="Kodira C.D."/>
            <person name="Raffaele S."/>
            <person name="Torto-Alalibo T."/>
            <person name="Bozkurt T.O."/>
            <person name="Ah-Fong A.M."/>
            <person name="Alvarado L."/>
            <person name="Anderson V.L."/>
            <person name="Armstrong M.R."/>
            <person name="Avrova A."/>
            <person name="Baxter L."/>
            <person name="Beynon J."/>
            <person name="Boevink P.C."/>
            <person name="Bollmann S.R."/>
            <person name="Bos J.I."/>
            <person name="Bulone V."/>
            <person name="Cai G."/>
            <person name="Cakir C."/>
            <person name="Carrington J.C."/>
            <person name="Chawner M."/>
            <person name="Conti L."/>
            <person name="Costanzo S."/>
            <person name="Ewan R."/>
            <person name="Fahlgren N."/>
            <person name="Fischbach M.A."/>
            <person name="Fugelstad J."/>
            <person name="Gilroy E.M."/>
            <person name="Gnerre S."/>
            <person name="Green P.J."/>
            <person name="Grenville-Briggs L.J."/>
            <person name="Griffith J."/>
            <person name="Grunwald N.J."/>
            <person name="Horn K."/>
            <person name="Horner N.R."/>
            <person name="Hu C.H."/>
            <person name="Huitema E."/>
            <person name="Jeong D.H."/>
            <person name="Jones A.M."/>
            <person name="Jones J.D."/>
            <person name="Jones R.W."/>
            <person name="Karlsson E.K."/>
            <person name="Kunjeti S.G."/>
            <person name="Lamour K."/>
            <person name="Liu Z."/>
            <person name="Ma L."/>
            <person name="Maclean D."/>
            <person name="Chibucos M.C."/>
            <person name="McDonald H."/>
            <person name="McWalters J."/>
            <person name="Meijer H.J."/>
            <person name="Morgan W."/>
            <person name="Morris P.F."/>
            <person name="Munro C.A."/>
            <person name="O'Neill K."/>
            <person name="Ospina-Giraldo M."/>
            <person name="Pinzon A."/>
            <person name="Pritchard L."/>
            <person name="Ramsahoye B."/>
            <person name="Ren Q."/>
            <person name="Restrepo S."/>
            <person name="Roy S."/>
            <person name="Sadanandom A."/>
            <person name="Savidor A."/>
            <person name="Schornack S."/>
            <person name="Schwartz D.C."/>
            <person name="Schumann U.D."/>
            <person name="Schwessinger B."/>
            <person name="Seyer L."/>
            <person name="Sharpe T."/>
            <person name="Silvar C."/>
            <person name="Song J."/>
            <person name="Studholme D.J."/>
            <person name="Sykes S."/>
            <person name="Thines M."/>
            <person name="van de Vondervoort P.J."/>
            <person name="Phuntumart V."/>
            <person name="Wawra S."/>
            <person name="Weide R."/>
            <person name="Win J."/>
            <person name="Young C."/>
            <person name="Zhou S."/>
            <person name="Fry W."/>
            <person name="Meyers B.C."/>
            <person name="van West P."/>
            <person name="Ristaino J."/>
            <person name="Govers F."/>
            <person name="Birch P.R."/>
            <person name="Whisson S.C."/>
            <person name="Judelson H.S."/>
            <person name="Nusbaum C."/>
        </authorList>
    </citation>
    <scope>NUCLEOTIDE SEQUENCE [LARGE SCALE GENOMIC DNA]</scope>
    <source>
        <strain evidence="2">T30-4</strain>
    </source>
</reference>
<dbReference type="InParanoid" id="D0NQV1"/>
<proteinExistence type="predicted"/>
<organism evidence="1 2">
    <name type="scientific">Phytophthora infestans (strain T30-4)</name>
    <name type="common">Potato late blight agent</name>
    <dbReference type="NCBI Taxonomy" id="403677"/>
    <lineage>
        <taxon>Eukaryota</taxon>
        <taxon>Sar</taxon>
        <taxon>Stramenopiles</taxon>
        <taxon>Oomycota</taxon>
        <taxon>Peronosporomycetes</taxon>
        <taxon>Peronosporales</taxon>
        <taxon>Peronosporaceae</taxon>
        <taxon>Phytophthora</taxon>
    </lineage>
</organism>
<evidence type="ECO:0000313" key="1">
    <source>
        <dbReference type="EMBL" id="EEY63049.1"/>
    </source>
</evidence>
<accession>D0NQV1</accession>
<dbReference type="HOGENOM" id="CLU_2042653_0_0_1"/>
<dbReference type="KEGG" id="pif:PITG_14690"/>
<dbReference type="Proteomes" id="UP000006643">
    <property type="component" value="Unassembled WGS sequence"/>
</dbReference>
<keyword evidence="2" id="KW-1185">Reference proteome</keyword>
<dbReference type="VEuPathDB" id="FungiDB:PITG_14690"/>
<dbReference type="GeneID" id="9478934"/>
<dbReference type="eggNOG" id="KOG0017">
    <property type="taxonomic scope" value="Eukaryota"/>
</dbReference>
<name>D0NQV1_PHYIT</name>